<proteinExistence type="predicted"/>
<evidence type="ECO:0000313" key="2">
    <source>
        <dbReference type="Proteomes" id="UP000243217"/>
    </source>
</evidence>
<dbReference type="AlphaFoldDB" id="A0A1W0A6R3"/>
<keyword evidence="2" id="KW-1185">Reference proteome</keyword>
<evidence type="ECO:0000313" key="1">
    <source>
        <dbReference type="EMBL" id="OQS05889.1"/>
    </source>
</evidence>
<protein>
    <submittedName>
        <fullName evidence="1">Uncharacterized protein</fullName>
    </submittedName>
</protein>
<name>A0A1W0A6R3_9STRA</name>
<sequence>MHAIADREYERVETEMVAHGLCAPVFDVLDVQIDKENLQEFTAQVARYTILNGTLENVFHAVQGVLKNRHFILEHDMPRQFRLQVNSTRELSEVNRNMWYCRENLSHVSRHLEISSNVILKAYKSNSHALYLTIKYTLMNQNVLSIMNMDGYISSQKVTI</sequence>
<organism evidence="1 2">
    <name type="scientific">Thraustotheca clavata</name>
    <dbReference type="NCBI Taxonomy" id="74557"/>
    <lineage>
        <taxon>Eukaryota</taxon>
        <taxon>Sar</taxon>
        <taxon>Stramenopiles</taxon>
        <taxon>Oomycota</taxon>
        <taxon>Saprolegniomycetes</taxon>
        <taxon>Saprolegniales</taxon>
        <taxon>Achlyaceae</taxon>
        <taxon>Thraustotheca</taxon>
    </lineage>
</organism>
<reference evidence="1 2" key="1">
    <citation type="journal article" date="2014" name="Genome Biol. Evol.">
        <title>The secreted proteins of Achlya hypogyna and Thraustotheca clavata identify the ancestral oomycete secretome and reveal gene acquisitions by horizontal gene transfer.</title>
        <authorList>
            <person name="Misner I."/>
            <person name="Blouin N."/>
            <person name="Leonard G."/>
            <person name="Richards T.A."/>
            <person name="Lane C.E."/>
        </authorList>
    </citation>
    <scope>NUCLEOTIDE SEQUENCE [LARGE SCALE GENOMIC DNA]</scope>
    <source>
        <strain evidence="1 2">ATCC 34112</strain>
    </source>
</reference>
<gene>
    <name evidence="1" type="ORF">THRCLA_02028</name>
</gene>
<comment type="caution">
    <text evidence="1">The sequence shown here is derived from an EMBL/GenBank/DDBJ whole genome shotgun (WGS) entry which is preliminary data.</text>
</comment>
<accession>A0A1W0A6R3</accession>
<dbReference type="Proteomes" id="UP000243217">
    <property type="component" value="Unassembled WGS sequence"/>
</dbReference>
<dbReference type="EMBL" id="JNBS01000407">
    <property type="protein sequence ID" value="OQS05889.1"/>
    <property type="molecule type" value="Genomic_DNA"/>
</dbReference>